<feature type="signal peptide" evidence="1">
    <location>
        <begin position="1"/>
        <end position="25"/>
    </location>
</feature>
<dbReference type="AlphaFoldDB" id="A0AAV4RDX1"/>
<dbReference type="Proteomes" id="UP001054945">
    <property type="component" value="Unassembled WGS sequence"/>
</dbReference>
<gene>
    <name evidence="2" type="primary">AVEN_123574_1</name>
    <name evidence="2" type="ORF">CEXT_802441</name>
</gene>
<evidence type="ECO:0000256" key="1">
    <source>
        <dbReference type="SAM" id="SignalP"/>
    </source>
</evidence>
<reference evidence="2 3" key="1">
    <citation type="submission" date="2021-06" db="EMBL/GenBank/DDBJ databases">
        <title>Caerostris extrusa draft genome.</title>
        <authorList>
            <person name="Kono N."/>
            <person name="Arakawa K."/>
        </authorList>
    </citation>
    <scope>NUCLEOTIDE SEQUENCE [LARGE SCALE GENOMIC DNA]</scope>
</reference>
<protein>
    <submittedName>
        <fullName evidence="2">Uncharacterized protein</fullName>
    </submittedName>
</protein>
<name>A0AAV4RDX1_CAEEX</name>
<keyword evidence="1" id="KW-0732">Signal</keyword>
<keyword evidence="3" id="KW-1185">Reference proteome</keyword>
<organism evidence="2 3">
    <name type="scientific">Caerostris extrusa</name>
    <name type="common">Bark spider</name>
    <name type="synonym">Caerostris bankana</name>
    <dbReference type="NCBI Taxonomy" id="172846"/>
    <lineage>
        <taxon>Eukaryota</taxon>
        <taxon>Metazoa</taxon>
        <taxon>Ecdysozoa</taxon>
        <taxon>Arthropoda</taxon>
        <taxon>Chelicerata</taxon>
        <taxon>Arachnida</taxon>
        <taxon>Araneae</taxon>
        <taxon>Araneomorphae</taxon>
        <taxon>Entelegynae</taxon>
        <taxon>Araneoidea</taxon>
        <taxon>Araneidae</taxon>
        <taxon>Caerostris</taxon>
    </lineage>
</organism>
<accession>A0AAV4RDX1</accession>
<comment type="caution">
    <text evidence="2">The sequence shown here is derived from an EMBL/GenBank/DDBJ whole genome shotgun (WGS) entry which is preliminary data.</text>
</comment>
<sequence length="148" mass="16847">MASTQFSVLTVLIICLSMTISLCVAQLPKKKDTAIMECVDQQMCQCELVSRFDKCYQYLTDETKIWFVDQINACEIEKVDPDAYTDGVRKICTHDREEIEPCFDDVNKKLMERVRQSATGQFGPDETKAFEEARVCQTILVINIGTSV</sequence>
<evidence type="ECO:0000313" key="2">
    <source>
        <dbReference type="EMBL" id="GIY18258.1"/>
    </source>
</evidence>
<feature type="chain" id="PRO_5043461601" evidence="1">
    <location>
        <begin position="26"/>
        <end position="148"/>
    </location>
</feature>
<dbReference type="EMBL" id="BPLR01007592">
    <property type="protein sequence ID" value="GIY18258.1"/>
    <property type="molecule type" value="Genomic_DNA"/>
</dbReference>
<proteinExistence type="predicted"/>
<evidence type="ECO:0000313" key="3">
    <source>
        <dbReference type="Proteomes" id="UP001054945"/>
    </source>
</evidence>